<dbReference type="EMBL" id="KK784888">
    <property type="protein sequence ID" value="KDO72115.1"/>
    <property type="molecule type" value="Genomic_DNA"/>
</dbReference>
<keyword evidence="6" id="KW-0694">RNA-binding</keyword>
<dbReference type="EC" id="3.6.4.13" evidence="1"/>
<dbReference type="CDD" id="cd18787">
    <property type="entry name" value="SF2_C_DEAD"/>
    <property type="match status" value="1"/>
</dbReference>
<dbReference type="GO" id="GO:0005524">
    <property type="term" value="F:ATP binding"/>
    <property type="evidence" value="ECO:0007669"/>
    <property type="project" value="UniProtKB-KW"/>
</dbReference>
<keyword evidence="12" id="KW-1185">Reference proteome</keyword>
<feature type="compositionally biased region" description="Basic and acidic residues" evidence="7">
    <location>
        <begin position="953"/>
        <end position="988"/>
    </location>
</feature>
<keyword evidence="4" id="KW-0347">Helicase</keyword>
<evidence type="ECO:0000256" key="1">
    <source>
        <dbReference type="ARBA" id="ARBA00012552"/>
    </source>
</evidence>
<sequence length="1134" mass="122825">MATAEATTASLGPRYAPDDPTLPKPWKGLIDGSTGLLYYWNPETNVTQYEKPAALPPPLPPGPPPAGSTPKLAPIPVAHSMQPNGMMIKQQMTQATPQEVQQVSQLPQQLGSMAAQVSDQHDPQQQGSQLGQSMQHPGKFAPQMRPQMMQYPVQEMPQHPGQPWLQQPGQQMQQQAIQQMSQQSGQQSAPHENSQTAQPQGHQYPHQQLQYTAYQQGIPPQGKQSSHQQTQVGAQGKQFGGQQDYNKAAITKREEAEFPPGNQTGFSPSNFQQTGASSSQNLPGGTNSMKTGAHLGHVQQFGGSSVTLQQPNPMVQLQQTGTDMAHHQHGPRFENQMGPQMMHNNPPNLPPFGLGRGYEDNVHCRTGNDYYFNGNKDGPVMGPQQPKLAALPMGRNPQETRMGGAAPGQATGLNAVAGHAMHGMYSHAGSFPNNAMMRPTFMGSPGVTDLSPAEVYRQRHEVSATLPRVASMHSAGFSSPTPIQAQTWPIALQGRDIVAIAKTGSGKTLGYLIPAFILLRQLHNNPRNGPTVLVLAPTRELATQIQDEANKFGRSSRLSCTCLYGGAPKGPQLRELDQGADIVVATPGRLNDILEMKKIDFGQVSLLVLDEADRMLDMGFEPQIRKIVNEMPPHRQTLMYTATWPKDVRKIASDLLVNPVQVNIGNVDELAANKAITQHVEVVPQMEKERRLQQILRAQERGSRVIIFCSTKRLCDQLARSIGRNFGAIAIHGDKSQGERDWVLNQFRSGKSPILVATDVAARGLDIKDIRVVINYDFPNGVEDYVHRIGRTGRAGATGVAHTFFSEQDSKYAADLVKVLEGANQHVPPEVRDMALRCGPGFGKDRGGVSRFNAGGGGGGGGHWDSGGRGGMRDGGFGGRADTRDGGFGGRGSVRDGGFGGRGGMRDGGFGGRGGMRDGGFGGYEGRSGMFSGRGNRGRGFGGPAGGNVGWGRNDRGPHDRYNNMDGRGRGRGRGRFDNRRDIADRSSRGRSRSRSPDRVRTWGYSSRSRSRSRSSRSSSSSWSRSRSWSRGHSRSPSPSHNHSHSRSRSRSRSYDRYERPLDRKDRRVSGFDVLPESQTSSMVPAAPMSPGLQGGVLPATGPTVLLQLVDSSVTEPVLPGKGADPDHQSVTEL</sequence>
<dbReference type="InterPro" id="IPR001650">
    <property type="entry name" value="Helicase_C-like"/>
</dbReference>
<dbReference type="PROSITE" id="PS01159">
    <property type="entry name" value="WW_DOMAIN_1"/>
    <property type="match status" value="1"/>
</dbReference>
<dbReference type="SMART" id="SM00490">
    <property type="entry name" value="HELICc"/>
    <property type="match status" value="1"/>
</dbReference>
<dbReference type="GO" id="GO:0016787">
    <property type="term" value="F:hydrolase activity"/>
    <property type="evidence" value="ECO:0007669"/>
    <property type="project" value="UniProtKB-KW"/>
</dbReference>
<dbReference type="InterPro" id="IPR000629">
    <property type="entry name" value="RNA-helicase_DEAD-box_CS"/>
</dbReference>
<feature type="domain" description="Helicase C-terminal" evidence="10">
    <location>
        <begin position="691"/>
        <end position="835"/>
    </location>
</feature>
<dbReference type="eggNOG" id="KOG0331">
    <property type="taxonomic scope" value="Eukaryota"/>
</dbReference>
<dbReference type="Pfam" id="PF00270">
    <property type="entry name" value="DEAD"/>
    <property type="match status" value="1"/>
</dbReference>
<dbReference type="InterPro" id="IPR001202">
    <property type="entry name" value="WW_dom"/>
</dbReference>
<feature type="compositionally biased region" description="Basic residues" evidence="7">
    <location>
        <begin position="1042"/>
        <end position="1052"/>
    </location>
</feature>
<feature type="region of interest" description="Disordered" evidence="7">
    <location>
        <begin position="257"/>
        <end position="287"/>
    </location>
</feature>
<feature type="region of interest" description="Disordered" evidence="7">
    <location>
        <begin position="50"/>
        <end position="70"/>
    </location>
</feature>
<feature type="compositionally biased region" description="Gly residues" evidence="7">
    <location>
        <begin position="886"/>
        <end position="926"/>
    </location>
</feature>
<feature type="compositionally biased region" description="Basic and acidic residues" evidence="7">
    <location>
        <begin position="1124"/>
        <end position="1134"/>
    </location>
</feature>
<feature type="compositionally biased region" description="Gly residues" evidence="7">
    <location>
        <begin position="938"/>
        <end position="950"/>
    </location>
</feature>
<dbReference type="GO" id="GO:0003729">
    <property type="term" value="F:mRNA binding"/>
    <property type="evidence" value="ECO:0000318"/>
    <property type="project" value="GO_Central"/>
</dbReference>
<feature type="compositionally biased region" description="Low complexity" evidence="7">
    <location>
        <begin position="98"/>
        <end position="110"/>
    </location>
</feature>
<gene>
    <name evidence="11" type="ORF">CISIN_1g047890mg</name>
</gene>
<feature type="region of interest" description="Disordered" evidence="7">
    <location>
        <begin position="98"/>
        <end position="141"/>
    </location>
</feature>
<feature type="compositionally biased region" description="Low complexity" evidence="7">
    <location>
        <begin position="157"/>
        <end position="190"/>
    </location>
</feature>
<dbReference type="PROSITE" id="PS00039">
    <property type="entry name" value="DEAD_ATP_HELICASE"/>
    <property type="match status" value="1"/>
</dbReference>
<feature type="compositionally biased region" description="Gly residues" evidence="7">
    <location>
        <begin position="854"/>
        <end position="879"/>
    </location>
</feature>
<feature type="region of interest" description="Disordered" evidence="7">
    <location>
        <begin position="217"/>
        <end position="242"/>
    </location>
</feature>
<name>A0A067G151_CITSI</name>
<feature type="region of interest" description="Disordered" evidence="7">
    <location>
        <begin position="154"/>
        <end position="205"/>
    </location>
</feature>
<dbReference type="AlphaFoldDB" id="A0A067G151"/>
<evidence type="ECO:0000259" key="9">
    <source>
        <dbReference type="PROSITE" id="PS51192"/>
    </source>
</evidence>
<keyword evidence="2" id="KW-0547">Nucleotide-binding</keyword>
<dbReference type="InterPro" id="IPR011545">
    <property type="entry name" value="DEAD/DEAH_box_helicase_dom"/>
</dbReference>
<dbReference type="Proteomes" id="UP000027120">
    <property type="component" value="Unassembled WGS sequence"/>
</dbReference>
<evidence type="ECO:0000256" key="6">
    <source>
        <dbReference type="ARBA" id="ARBA00022884"/>
    </source>
</evidence>
<dbReference type="PROSITE" id="PS50020">
    <property type="entry name" value="WW_DOMAIN_2"/>
    <property type="match status" value="1"/>
</dbReference>
<reference evidence="11 12" key="1">
    <citation type="submission" date="2014-04" db="EMBL/GenBank/DDBJ databases">
        <authorList>
            <consortium name="International Citrus Genome Consortium"/>
            <person name="Gmitter F."/>
            <person name="Chen C."/>
            <person name="Farmerie W."/>
            <person name="Harkins T."/>
            <person name="Desany B."/>
            <person name="Mohiuddin M."/>
            <person name="Kodira C."/>
            <person name="Borodovsky M."/>
            <person name="Lomsadze A."/>
            <person name="Burns P."/>
            <person name="Jenkins J."/>
            <person name="Prochnik S."/>
            <person name="Shu S."/>
            <person name="Chapman J."/>
            <person name="Pitluck S."/>
            <person name="Schmutz J."/>
            <person name="Rokhsar D."/>
        </authorList>
    </citation>
    <scope>NUCLEOTIDE SEQUENCE</scope>
</reference>
<evidence type="ECO:0000256" key="3">
    <source>
        <dbReference type="ARBA" id="ARBA00022801"/>
    </source>
</evidence>
<feature type="region of interest" description="Disordered" evidence="7">
    <location>
        <begin position="1115"/>
        <end position="1134"/>
    </location>
</feature>
<dbReference type="GO" id="GO:0003724">
    <property type="term" value="F:RNA helicase activity"/>
    <property type="evidence" value="ECO:0000318"/>
    <property type="project" value="GO_Central"/>
</dbReference>
<evidence type="ECO:0000259" key="8">
    <source>
        <dbReference type="PROSITE" id="PS50020"/>
    </source>
</evidence>
<dbReference type="Pfam" id="PF00271">
    <property type="entry name" value="Helicase_C"/>
    <property type="match status" value="1"/>
</dbReference>
<feature type="compositionally biased region" description="Polar residues" evidence="7">
    <location>
        <begin position="261"/>
        <end position="287"/>
    </location>
</feature>
<dbReference type="CDD" id="cd00201">
    <property type="entry name" value="WW"/>
    <property type="match status" value="1"/>
</dbReference>
<dbReference type="SMART" id="SM00487">
    <property type="entry name" value="DEXDc"/>
    <property type="match status" value="1"/>
</dbReference>
<accession>A0A067G151</accession>
<feature type="compositionally biased region" description="Polar residues" evidence="7">
    <location>
        <begin position="222"/>
        <end position="233"/>
    </location>
</feature>
<feature type="domain" description="Helicase ATP-binding" evidence="9">
    <location>
        <begin position="488"/>
        <end position="662"/>
    </location>
</feature>
<dbReference type="PROSITE" id="PS51194">
    <property type="entry name" value="HELICASE_CTER"/>
    <property type="match status" value="1"/>
</dbReference>
<evidence type="ECO:0000256" key="4">
    <source>
        <dbReference type="ARBA" id="ARBA00022806"/>
    </source>
</evidence>
<evidence type="ECO:0000313" key="12">
    <source>
        <dbReference type="Proteomes" id="UP000027120"/>
    </source>
</evidence>
<feature type="compositionally biased region" description="Polar residues" evidence="7">
    <location>
        <begin position="1"/>
        <end position="10"/>
    </location>
</feature>
<organism evidence="11 12">
    <name type="scientific">Citrus sinensis</name>
    <name type="common">Sweet orange</name>
    <name type="synonym">Citrus aurantium var. sinensis</name>
    <dbReference type="NCBI Taxonomy" id="2711"/>
    <lineage>
        <taxon>Eukaryota</taxon>
        <taxon>Viridiplantae</taxon>
        <taxon>Streptophyta</taxon>
        <taxon>Embryophyta</taxon>
        <taxon>Tracheophyta</taxon>
        <taxon>Spermatophyta</taxon>
        <taxon>Magnoliopsida</taxon>
        <taxon>eudicotyledons</taxon>
        <taxon>Gunneridae</taxon>
        <taxon>Pentapetalae</taxon>
        <taxon>rosids</taxon>
        <taxon>malvids</taxon>
        <taxon>Sapindales</taxon>
        <taxon>Rutaceae</taxon>
        <taxon>Aurantioideae</taxon>
        <taxon>Citrus</taxon>
    </lineage>
</organism>
<dbReference type="PaxDb" id="2711-XP_006488770.1"/>
<dbReference type="InterPro" id="IPR036020">
    <property type="entry name" value="WW_dom_sf"/>
</dbReference>
<keyword evidence="3" id="KW-0378">Hydrolase</keyword>
<proteinExistence type="predicted"/>
<evidence type="ECO:0000259" key="10">
    <source>
        <dbReference type="PROSITE" id="PS51194"/>
    </source>
</evidence>
<feature type="domain" description="WW" evidence="8">
    <location>
        <begin position="20"/>
        <end position="54"/>
    </location>
</feature>
<dbReference type="Gene3D" id="2.20.70.10">
    <property type="match status" value="1"/>
</dbReference>
<dbReference type="InterPro" id="IPR027417">
    <property type="entry name" value="P-loop_NTPase"/>
</dbReference>
<feature type="compositionally biased region" description="Polar residues" evidence="7">
    <location>
        <begin position="191"/>
        <end position="205"/>
    </location>
</feature>
<dbReference type="SUPFAM" id="SSF52540">
    <property type="entry name" value="P-loop containing nucleoside triphosphate hydrolases"/>
    <property type="match status" value="1"/>
</dbReference>
<dbReference type="Pfam" id="PF00397">
    <property type="entry name" value="WW"/>
    <property type="match status" value="1"/>
</dbReference>
<dbReference type="SUPFAM" id="SSF51045">
    <property type="entry name" value="WW domain"/>
    <property type="match status" value="1"/>
</dbReference>
<feature type="compositionally biased region" description="Low complexity" evidence="7">
    <location>
        <begin position="123"/>
        <end position="136"/>
    </location>
</feature>
<protein>
    <recommendedName>
        <fullName evidence="1">RNA helicase</fullName>
        <ecNumber evidence="1">3.6.4.13</ecNumber>
    </recommendedName>
</protein>
<feature type="region of interest" description="Disordered" evidence="7">
    <location>
        <begin position="1"/>
        <end position="28"/>
    </location>
</feature>
<dbReference type="InterPro" id="IPR014001">
    <property type="entry name" value="Helicase_ATP-bd"/>
</dbReference>
<keyword evidence="5" id="KW-0067">ATP-binding</keyword>
<evidence type="ECO:0000256" key="7">
    <source>
        <dbReference type="SAM" id="MobiDB-lite"/>
    </source>
</evidence>
<dbReference type="PANTHER" id="PTHR47958">
    <property type="entry name" value="ATP-DEPENDENT RNA HELICASE DBP3"/>
    <property type="match status" value="1"/>
</dbReference>
<feature type="compositionally biased region" description="Basic and acidic residues" evidence="7">
    <location>
        <begin position="1053"/>
        <end position="1070"/>
    </location>
</feature>
<feature type="region of interest" description="Disordered" evidence="7">
    <location>
        <begin position="854"/>
        <end position="1072"/>
    </location>
</feature>
<evidence type="ECO:0000256" key="5">
    <source>
        <dbReference type="ARBA" id="ARBA00022840"/>
    </source>
</evidence>
<evidence type="ECO:0000256" key="2">
    <source>
        <dbReference type="ARBA" id="ARBA00022741"/>
    </source>
</evidence>
<feature type="compositionally biased region" description="Pro residues" evidence="7">
    <location>
        <begin position="54"/>
        <end position="67"/>
    </location>
</feature>
<dbReference type="Gene3D" id="3.40.50.300">
    <property type="entry name" value="P-loop containing nucleotide triphosphate hydrolases"/>
    <property type="match status" value="2"/>
</dbReference>
<feature type="compositionally biased region" description="Low complexity" evidence="7">
    <location>
        <begin position="1016"/>
        <end position="1027"/>
    </location>
</feature>
<dbReference type="STRING" id="2711.A0A067G151"/>
<dbReference type="PROSITE" id="PS51192">
    <property type="entry name" value="HELICASE_ATP_BIND_1"/>
    <property type="match status" value="1"/>
</dbReference>
<evidence type="ECO:0000313" key="11">
    <source>
        <dbReference type="EMBL" id="KDO72115.1"/>
    </source>
</evidence>
<dbReference type="SMR" id="A0A067G151"/>
<dbReference type="SMART" id="SM00456">
    <property type="entry name" value="WW"/>
    <property type="match status" value="1"/>
</dbReference>
<dbReference type="FunFam" id="3.40.50.300:FF:000008">
    <property type="entry name" value="ATP-dependent RNA helicase RhlB"/>
    <property type="match status" value="1"/>
</dbReference>